<name>V6LDW1_9EUKA</name>
<organism evidence="1">
    <name type="scientific">Spironucleus salmonicida</name>
    <dbReference type="NCBI Taxonomy" id="348837"/>
    <lineage>
        <taxon>Eukaryota</taxon>
        <taxon>Metamonada</taxon>
        <taxon>Diplomonadida</taxon>
        <taxon>Hexamitidae</taxon>
        <taxon>Hexamitinae</taxon>
        <taxon>Spironucleus</taxon>
    </lineage>
</organism>
<sequence>MAQILSEIFSYSTQQFINNPIIVREIILKSQQTRDQIINSLHISEGSLKTFINNQMVKNTFKLTEKAYIELKLQFLEKQSPCLQKKILSAQLSELQYKGFSYPPSFVNILVQSFNSNDKLYDIIVGKSSKENSDSKNGDFTEQSNYQILVLSEID</sequence>
<dbReference type="EMBL" id="KI546157">
    <property type="protein sequence ID" value="EST42680.1"/>
    <property type="molecule type" value="Genomic_DNA"/>
</dbReference>
<proteinExistence type="predicted"/>
<dbReference type="AlphaFoldDB" id="V6LDW1"/>
<gene>
    <name evidence="1" type="ORF">SS50377_17698</name>
</gene>
<accession>V6LDW1</accession>
<protein>
    <submittedName>
        <fullName evidence="1">Uncharacterized protein</fullName>
    </submittedName>
</protein>
<evidence type="ECO:0000313" key="1">
    <source>
        <dbReference type="EMBL" id="EST42680.1"/>
    </source>
</evidence>
<reference evidence="1" key="1">
    <citation type="journal article" date="2014" name="PLoS Genet.">
        <title>The Genome of Spironucleus salmonicida Highlights a Fish Pathogen Adapted to Fluctuating Environments.</title>
        <authorList>
            <person name="Xu F."/>
            <person name="Jerlstrom-Hultqvist J."/>
            <person name="Einarsson E."/>
            <person name="Astvaldsson A."/>
            <person name="Svard S.G."/>
            <person name="Andersson J.O."/>
        </authorList>
    </citation>
    <scope>NUCLEOTIDE SEQUENCE</scope>
</reference>